<comment type="caution">
    <text evidence="2">The sequence shown here is derived from an EMBL/GenBank/DDBJ whole genome shotgun (WGS) entry which is preliminary data.</text>
</comment>
<evidence type="ECO:0000313" key="3">
    <source>
        <dbReference type="Proteomes" id="UP000499080"/>
    </source>
</evidence>
<organism evidence="2 3">
    <name type="scientific">Araneus ventricosus</name>
    <name type="common">Orbweaver spider</name>
    <name type="synonym">Epeira ventricosa</name>
    <dbReference type="NCBI Taxonomy" id="182803"/>
    <lineage>
        <taxon>Eukaryota</taxon>
        <taxon>Metazoa</taxon>
        <taxon>Ecdysozoa</taxon>
        <taxon>Arthropoda</taxon>
        <taxon>Chelicerata</taxon>
        <taxon>Arachnida</taxon>
        <taxon>Araneae</taxon>
        <taxon>Araneomorphae</taxon>
        <taxon>Entelegynae</taxon>
        <taxon>Araneoidea</taxon>
        <taxon>Araneidae</taxon>
        <taxon>Araneus</taxon>
    </lineage>
</organism>
<evidence type="ECO:0008006" key="4">
    <source>
        <dbReference type="Google" id="ProtNLM"/>
    </source>
</evidence>
<proteinExistence type="predicted"/>
<feature type="region of interest" description="Disordered" evidence="1">
    <location>
        <begin position="42"/>
        <end position="107"/>
    </location>
</feature>
<accession>A0A4Y2SF54</accession>
<evidence type="ECO:0000256" key="1">
    <source>
        <dbReference type="SAM" id="MobiDB-lite"/>
    </source>
</evidence>
<dbReference type="Proteomes" id="UP000499080">
    <property type="component" value="Unassembled WGS sequence"/>
</dbReference>
<keyword evidence="3" id="KW-1185">Reference proteome</keyword>
<dbReference type="EMBL" id="BGPR01021516">
    <property type="protein sequence ID" value="GBN86882.1"/>
    <property type="molecule type" value="Genomic_DNA"/>
</dbReference>
<reference evidence="2 3" key="1">
    <citation type="journal article" date="2019" name="Sci. Rep.">
        <title>Orb-weaving spider Araneus ventricosus genome elucidates the spidroin gene catalogue.</title>
        <authorList>
            <person name="Kono N."/>
            <person name="Nakamura H."/>
            <person name="Ohtoshi R."/>
            <person name="Moran D.A.P."/>
            <person name="Shinohara A."/>
            <person name="Yoshida Y."/>
            <person name="Fujiwara M."/>
            <person name="Mori M."/>
            <person name="Tomita M."/>
            <person name="Arakawa K."/>
        </authorList>
    </citation>
    <scope>NUCLEOTIDE SEQUENCE [LARGE SCALE GENOMIC DNA]</scope>
</reference>
<feature type="compositionally biased region" description="Low complexity" evidence="1">
    <location>
        <begin position="9"/>
        <end position="20"/>
    </location>
</feature>
<feature type="region of interest" description="Disordered" evidence="1">
    <location>
        <begin position="1"/>
        <end position="28"/>
    </location>
</feature>
<dbReference type="AlphaFoldDB" id="A0A4Y2SF54"/>
<protein>
    <recommendedName>
        <fullName evidence="4">IBB domain-containing protein</fullName>
    </recommendedName>
</protein>
<gene>
    <name evidence="2" type="ORF">AVEN_242116_1</name>
</gene>
<feature type="compositionally biased region" description="Basic and acidic residues" evidence="1">
    <location>
        <begin position="42"/>
        <end position="78"/>
    </location>
</feature>
<sequence length="107" mass="11858">MVLGCLLVPEPAESAEASGGEFSGEDLAGGKRTALTIKLWGEDPRRKPEKRYKTNEESHRKRVIATEKKRMHRVEEMMRTGTNPSGKQPEIDGNSMRAAKSTAVALY</sequence>
<evidence type="ECO:0000313" key="2">
    <source>
        <dbReference type="EMBL" id="GBN86882.1"/>
    </source>
</evidence>
<name>A0A4Y2SF54_ARAVE</name>